<dbReference type="PANTHER" id="PTHR45632">
    <property type="entry name" value="LD33804P"/>
    <property type="match status" value="1"/>
</dbReference>
<dbReference type="AlphaFoldDB" id="T1JYA5"/>
<protein>
    <recommendedName>
        <fullName evidence="3">BACK domain-containing protein</fullName>
    </recommendedName>
</protein>
<reference evidence="5" key="1">
    <citation type="submission" date="2011-08" db="EMBL/GenBank/DDBJ databases">
        <authorList>
            <person name="Rombauts S."/>
        </authorList>
    </citation>
    <scope>NUCLEOTIDE SEQUENCE</scope>
    <source>
        <strain evidence="5">London</strain>
    </source>
</reference>
<evidence type="ECO:0000256" key="1">
    <source>
        <dbReference type="ARBA" id="ARBA00022441"/>
    </source>
</evidence>
<dbReference type="Pfam" id="PF07707">
    <property type="entry name" value="BACK"/>
    <property type="match status" value="1"/>
</dbReference>
<name>T1JYA5_TETUR</name>
<dbReference type="EnsemblMetazoa" id="tetur02g14991.1">
    <property type="protein sequence ID" value="tetur02g14991.1"/>
    <property type="gene ID" value="tetur02g14991"/>
</dbReference>
<dbReference type="SMART" id="SM00875">
    <property type="entry name" value="BACK"/>
    <property type="match status" value="1"/>
</dbReference>
<reference evidence="4" key="2">
    <citation type="submission" date="2015-06" db="UniProtKB">
        <authorList>
            <consortium name="EnsemblMetazoa"/>
        </authorList>
    </citation>
    <scope>IDENTIFICATION</scope>
</reference>
<dbReference type="InterPro" id="IPR011333">
    <property type="entry name" value="SKP1/BTB/POZ_sf"/>
</dbReference>
<organism evidence="4 5">
    <name type="scientific">Tetranychus urticae</name>
    <name type="common">Two-spotted spider mite</name>
    <dbReference type="NCBI Taxonomy" id="32264"/>
    <lineage>
        <taxon>Eukaryota</taxon>
        <taxon>Metazoa</taxon>
        <taxon>Ecdysozoa</taxon>
        <taxon>Arthropoda</taxon>
        <taxon>Chelicerata</taxon>
        <taxon>Arachnida</taxon>
        <taxon>Acari</taxon>
        <taxon>Acariformes</taxon>
        <taxon>Trombidiformes</taxon>
        <taxon>Prostigmata</taxon>
        <taxon>Eleutherengona</taxon>
        <taxon>Raphignathae</taxon>
        <taxon>Tetranychoidea</taxon>
        <taxon>Tetranychidae</taxon>
        <taxon>Tetranychus</taxon>
    </lineage>
</organism>
<dbReference type="HOGENOM" id="CLU_020442_0_0_1"/>
<sequence length="516" mass="60744">MDSLETVDQLTIVNRSLEHRIDKKLICKIPYFEIMLSHDCLESQTNKVELNFNEKALKSFLDWLELHSIFLEMDYVINLCNMLDYFGIKDHLVQDCINYFNDNFSLKHLPVVMPQVIPVSKLIDSSRLNAFICRYFLKIANTNVWLDYPVETIEYMCSLDLMIHSEYQVFDAIMKWIKAKADSRKCYIERLLKLIRWCHLEDKDLSKIRENELIGSFNSTPEICAHDESNCNCINDRTKQGCFVLIEEWLDDKDLRVKVLDGNFGLLINQVVRLDEFMPLILLQDEHVSDISFDSGRQMIRIDWKQKKYCMLDLTAYKSYYQIYRSIFEDQEGLKFHSVITKPDQSNSDLMYELSLLEAAEKFILVRNGLYRFKCWENPSIADIKNQSECYGQKQCTYLATVQDNNVYALTRNLDFFRFNISKCEFNRIGFRKDKFKFVNLLLTSKQANDDRVILIDKTTKDVLCFNVSTQEWKSIDQIIDCKSNSSEDSKEPNVLKTFTFGFISLDSINLCLEQN</sequence>
<dbReference type="Gene3D" id="3.30.710.10">
    <property type="entry name" value="Potassium Channel Kv1.1, Chain A"/>
    <property type="match status" value="1"/>
</dbReference>
<dbReference type="Proteomes" id="UP000015104">
    <property type="component" value="Unassembled WGS sequence"/>
</dbReference>
<keyword evidence="2" id="KW-0677">Repeat</keyword>
<dbReference type="EMBL" id="CAEY01000829">
    <property type="status" value="NOT_ANNOTATED_CDS"/>
    <property type="molecule type" value="Genomic_DNA"/>
</dbReference>
<evidence type="ECO:0000259" key="3">
    <source>
        <dbReference type="SMART" id="SM00875"/>
    </source>
</evidence>
<keyword evidence="1" id="KW-0880">Kelch repeat</keyword>
<evidence type="ECO:0000256" key="2">
    <source>
        <dbReference type="ARBA" id="ARBA00022737"/>
    </source>
</evidence>
<keyword evidence="5" id="KW-1185">Reference proteome</keyword>
<accession>T1JYA5</accession>
<dbReference type="Gene3D" id="1.25.40.420">
    <property type="match status" value="1"/>
</dbReference>
<feature type="domain" description="BACK" evidence="3">
    <location>
        <begin position="116"/>
        <end position="209"/>
    </location>
</feature>
<proteinExistence type="predicted"/>
<dbReference type="InterPro" id="IPR011705">
    <property type="entry name" value="BACK"/>
</dbReference>
<evidence type="ECO:0000313" key="5">
    <source>
        <dbReference type="Proteomes" id="UP000015104"/>
    </source>
</evidence>
<evidence type="ECO:0000313" key="4">
    <source>
        <dbReference type="EnsemblMetazoa" id="tetur02g14991.1"/>
    </source>
</evidence>
<dbReference type="PANTHER" id="PTHR45632:SF3">
    <property type="entry name" value="KELCH-LIKE PROTEIN 32"/>
    <property type="match status" value="1"/>
</dbReference>